<evidence type="ECO:0000256" key="2">
    <source>
        <dbReference type="ARBA" id="ARBA00022801"/>
    </source>
</evidence>
<dbReference type="InterPro" id="IPR043504">
    <property type="entry name" value="Peptidase_S1_PA_chymotrypsin"/>
</dbReference>
<evidence type="ECO:0000313" key="6">
    <source>
        <dbReference type="Proteomes" id="UP000189704"/>
    </source>
</evidence>
<gene>
    <name evidence="7" type="primary">LOC103265592</name>
</gene>
<evidence type="ECO:0000256" key="4">
    <source>
        <dbReference type="SAM" id="MobiDB-lite"/>
    </source>
</evidence>
<dbReference type="SUPFAM" id="SSF50494">
    <property type="entry name" value="Trypsin-like serine proteases"/>
    <property type="match status" value="1"/>
</dbReference>
<dbReference type="GeneID" id="103265592"/>
<dbReference type="FunFam" id="2.40.10.10:FF:000184">
    <property type="entry name" value="Prostasin"/>
    <property type="match status" value="1"/>
</dbReference>
<dbReference type="PANTHER" id="PTHR24253:SF119">
    <property type="entry name" value="SERINE PROTEASE 27"/>
    <property type="match status" value="1"/>
</dbReference>
<dbReference type="PROSITE" id="PS00134">
    <property type="entry name" value="TRYPSIN_HIS"/>
    <property type="match status" value="1"/>
</dbReference>
<protein>
    <submittedName>
        <fullName evidence="7">Serine protease 27-like</fullName>
    </submittedName>
</protein>
<dbReference type="PRINTS" id="PR00722">
    <property type="entry name" value="CHYMOTRYPSIN"/>
</dbReference>
<evidence type="ECO:0000259" key="5">
    <source>
        <dbReference type="PROSITE" id="PS50240"/>
    </source>
</evidence>
<feature type="domain" description="Peptidase S1" evidence="5">
    <location>
        <begin position="134"/>
        <end position="337"/>
    </location>
</feature>
<proteinExistence type="predicted"/>
<dbReference type="GO" id="GO:0004252">
    <property type="term" value="F:serine-type endopeptidase activity"/>
    <property type="evidence" value="ECO:0007669"/>
    <property type="project" value="InterPro"/>
</dbReference>
<keyword evidence="1" id="KW-0645">Protease</keyword>
<dbReference type="InterPro" id="IPR018114">
    <property type="entry name" value="TRYPSIN_HIS"/>
</dbReference>
<dbReference type="SMART" id="SM00020">
    <property type="entry name" value="Tryp_SPc"/>
    <property type="match status" value="1"/>
</dbReference>
<evidence type="ECO:0000313" key="7">
    <source>
        <dbReference type="RefSeq" id="XP_021570794.1"/>
    </source>
</evidence>
<sequence>MSRPLPWTWCHKHLDFSRHSAPWDLWSVEKGLGPAGAVCGPLTVGSSQATVPRRVLDGSVLIPAQRPSRPENMGQPLAVLLLLLVGLALDSTDWVSFLVHEDVPVAGAPPSGRGRDQSTKAARVCGRPRMLNRMVGGQNAQAGEWPWQVSIQHNGSHFCGGSLITERWVLTAAHCFSNTSETTLYRVLLGALQLVQPGLHALYARVKRVESNPLYQGMASSADVALVELDTPVTFTNYILPVCLPDPSVVFDTDMNCWVTGWGSHSEQGKGAAQGQNRGRASGRPRGDSGGPLVCLVGQTWLQAGVISWGEGCARQNRPGVYIRVTAHHNWIHRVIPELQFQPASAGGRRRDSRAQQPLGQSPAPCLAAHSTLLALTVLLTHL</sequence>
<dbReference type="AlphaFoldDB" id="A0A3Q0E3E8"/>
<dbReference type="CDD" id="cd00190">
    <property type="entry name" value="Tryp_SPc"/>
    <property type="match status" value="1"/>
</dbReference>
<dbReference type="Proteomes" id="UP000189704">
    <property type="component" value="Unplaced"/>
</dbReference>
<name>A0A3Q0E3E8_CARSF</name>
<dbReference type="Gene3D" id="2.40.10.10">
    <property type="entry name" value="Trypsin-like serine proteases"/>
    <property type="match status" value="3"/>
</dbReference>
<dbReference type="PROSITE" id="PS50240">
    <property type="entry name" value="TRYPSIN_DOM"/>
    <property type="match status" value="1"/>
</dbReference>
<dbReference type="InterPro" id="IPR009003">
    <property type="entry name" value="Peptidase_S1_PA"/>
</dbReference>
<dbReference type="KEGG" id="csyr:103265592"/>
<organism evidence="6 7">
    <name type="scientific">Carlito syrichta</name>
    <name type="common">Philippine tarsier</name>
    <name type="synonym">Tarsius syrichta</name>
    <dbReference type="NCBI Taxonomy" id="1868482"/>
    <lineage>
        <taxon>Eukaryota</taxon>
        <taxon>Metazoa</taxon>
        <taxon>Chordata</taxon>
        <taxon>Craniata</taxon>
        <taxon>Vertebrata</taxon>
        <taxon>Euteleostomi</taxon>
        <taxon>Mammalia</taxon>
        <taxon>Eutheria</taxon>
        <taxon>Euarchontoglires</taxon>
        <taxon>Primates</taxon>
        <taxon>Haplorrhini</taxon>
        <taxon>Tarsiiformes</taxon>
        <taxon>Tarsiidae</taxon>
        <taxon>Carlito</taxon>
    </lineage>
</organism>
<feature type="region of interest" description="Disordered" evidence="4">
    <location>
        <begin position="265"/>
        <end position="287"/>
    </location>
</feature>
<dbReference type="Pfam" id="PF00089">
    <property type="entry name" value="Trypsin"/>
    <property type="match status" value="1"/>
</dbReference>
<dbReference type="STRING" id="1868482.ENSTSYP00000027078"/>
<reference evidence="7" key="1">
    <citation type="submission" date="2025-08" db="UniProtKB">
        <authorList>
            <consortium name="RefSeq"/>
        </authorList>
    </citation>
    <scope>IDENTIFICATION</scope>
</reference>
<keyword evidence="2" id="KW-0378">Hydrolase</keyword>
<keyword evidence="6" id="KW-1185">Reference proteome</keyword>
<feature type="region of interest" description="Disordered" evidence="4">
    <location>
        <begin position="343"/>
        <end position="363"/>
    </location>
</feature>
<keyword evidence="3" id="KW-1015">Disulfide bond</keyword>
<accession>A0A3Q0E3E8</accession>
<dbReference type="GO" id="GO:0006508">
    <property type="term" value="P:proteolysis"/>
    <property type="evidence" value="ECO:0007669"/>
    <property type="project" value="UniProtKB-KW"/>
</dbReference>
<dbReference type="PANTHER" id="PTHR24253">
    <property type="entry name" value="TRANSMEMBRANE PROTEASE SERINE"/>
    <property type="match status" value="1"/>
</dbReference>
<evidence type="ECO:0000256" key="1">
    <source>
        <dbReference type="ARBA" id="ARBA00022670"/>
    </source>
</evidence>
<dbReference type="OrthoDB" id="546450at2759"/>
<dbReference type="InterPro" id="IPR001254">
    <property type="entry name" value="Trypsin_dom"/>
</dbReference>
<evidence type="ECO:0000256" key="3">
    <source>
        <dbReference type="ARBA" id="ARBA00023157"/>
    </source>
</evidence>
<dbReference type="RefSeq" id="XP_021570794.1">
    <property type="nucleotide sequence ID" value="XM_021715119.1"/>
</dbReference>
<dbReference type="InterPro" id="IPR001314">
    <property type="entry name" value="Peptidase_S1A"/>
</dbReference>